<sequence>MIIMPQLSPIDVLKRSNAAWLIRDQWRNILEDAYELVFAGINPYTQDKKAPRSMNRQFDSTATASTVRLANRILNEMTPPFDNWADIKAGALLEMTMDKEQIAALDQQLSGVSKLVNILVNSPTAVSARSAAILDTLISGMGVILGIENPEDDVVPITDQAVSQSEVAIEVNARGEIGGIYRKRKIKVREIKDIWPDAVIPSDLLAKLNEKKDPEIEVLEVTYEGGPGSNVAWYYEVLMCAKGQDPHRMVERTYDVSPWTVFRWMVIPGMPYGPGPVLLGLADIRTANKVVEMILQQAAIAMAGMYLVRDDGVLNPDNIRIAAGGMIPVQYTGGNGGASMVPLGTNREFDLGQLILDQLRTAIKKHLYDGTLPPETGSPRSATEWIQRIKDLNQDLGVGIGMMMADVVQYVRRRVEVLIKRGMVPKISVDQLTTKVEINSPLARAQKLSKVQDVINWLQMANAAAPNAVATVANLEKIVAWISSMMGVPPELLYSEEEKKKIQQNIAAITAAQAQQANAPAPSQAS</sequence>
<gene>
    <name evidence="4" type="ORF">DI551_00725</name>
</gene>
<keyword evidence="2" id="KW-1188">Viral release from host cell</keyword>
<name>A0A2W5PVQ8_9BACT</name>
<evidence type="ECO:0000256" key="2">
    <source>
        <dbReference type="ARBA" id="ARBA00022612"/>
    </source>
</evidence>
<dbReference type="InterPro" id="IPR020991">
    <property type="entry name" value="Connector_podovirus"/>
</dbReference>
<dbReference type="AlphaFoldDB" id="A0A2W5PVQ8"/>
<protein>
    <recommendedName>
        <fullName evidence="6">Portal protein</fullName>
    </recommendedName>
</protein>
<evidence type="ECO:0000313" key="5">
    <source>
        <dbReference type="Proteomes" id="UP000249417"/>
    </source>
</evidence>
<evidence type="ECO:0000256" key="1">
    <source>
        <dbReference type="ARBA" id="ARBA00004328"/>
    </source>
</evidence>
<comment type="caution">
    <text evidence="4">The sequence shown here is derived from an EMBL/GenBank/DDBJ whole genome shotgun (WGS) entry which is preliminary data.</text>
</comment>
<organism evidence="4 5">
    <name type="scientific">Micavibrio aeruginosavorus</name>
    <dbReference type="NCBI Taxonomy" id="349221"/>
    <lineage>
        <taxon>Bacteria</taxon>
        <taxon>Pseudomonadati</taxon>
        <taxon>Bdellovibrionota</taxon>
        <taxon>Bdellovibrionia</taxon>
        <taxon>Bdellovibrionales</taxon>
        <taxon>Pseudobdellovibrionaceae</taxon>
        <taxon>Micavibrio</taxon>
    </lineage>
</organism>
<evidence type="ECO:0000313" key="4">
    <source>
        <dbReference type="EMBL" id="PZQ48887.1"/>
    </source>
</evidence>
<proteinExistence type="predicted"/>
<keyword evidence="3" id="KW-0231">Viral genome packaging</keyword>
<dbReference type="Pfam" id="PF12236">
    <property type="entry name" value="Head-tail_con"/>
    <property type="match status" value="1"/>
</dbReference>
<evidence type="ECO:0008006" key="6">
    <source>
        <dbReference type="Google" id="ProtNLM"/>
    </source>
</evidence>
<dbReference type="EMBL" id="QFQB01000002">
    <property type="protein sequence ID" value="PZQ48887.1"/>
    <property type="molecule type" value="Genomic_DNA"/>
</dbReference>
<comment type="subcellular location">
    <subcellularLocation>
        <location evidence="1">Virion</location>
    </subcellularLocation>
</comment>
<evidence type="ECO:0000256" key="3">
    <source>
        <dbReference type="ARBA" id="ARBA00023219"/>
    </source>
</evidence>
<reference evidence="4 5" key="1">
    <citation type="submission" date="2017-08" db="EMBL/GenBank/DDBJ databases">
        <title>Infants hospitalized years apart are colonized by the same room-sourced microbial strains.</title>
        <authorList>
            <person name="Brooks B."/>
            <person name="Olm M.R."/>
            <person name="Firek B.A."/>
            <person name="Baker R."/>
            <person name="Thomas B.C."/>
            <person name="Morowitz M.J."/>
            <person name="Banfield J.F."/>
        </authorList>
    </citation>
    <scope>NUCLEOTIDE SEQUENCE [LARGE SCALE GENOMIC DNA]</scope>
    <source>
        <strain evidence="4">S2_005_002_R2_29</strain>
    </source>
</reference>
<accession>A0A2W5PVQ8</accession>
<dbReference type="Proteomes" id="UP000249417">
    <property type="component" value="Unassembled WGS sequence"/>
</dbReference>